<dbReference type="EMBL" id="JNBY01000095">
    <property type="protein sequence ID" value="KDN83573.1"/>
    <property type="molecule type" value="Genomic_DNA"/>
</dbReference>
<sequence length="200" mass="21500">MPDHRLLPSDRRDLPSTFRTVDDPRATQPKVFDPALKQFDNAYRAGEPRFADPALSAAWYAARRAAMDAVLTAVAASGWAGHLVLRGSVVLKSWFGDAAREPGDLDFVVTPADLSLDDPRTADLFHGVARAVAASSGPVRFLAELTATEDIWTYERAPAAACSSPGRRPACPAARCSSTSSSTSNCPSPRSRWRSSPARC</sequence>
<proteinExistence type="predicted"/>
<dbReference type="Proteomes" id="UP000027178">
    <property type="component" value="Unassembled WGS sequence"/>
</dbReference>
<evidence type="ECO:0000313" key="3">
    <source>
        <dbReference type="Proteomes" id="UP000027178"/>
    </source>
</evidence>
<dbReference type="InterPro" id="IPR014942">
    <property type="entry name" value="AbiEii"/>
</dbReference>
<evidence type="ECO:0008006" key="4">
    <source>
        <dbReference type="Google" id="ProtNLM"/>
    </source>
</evidence>
<protein>
    <recommendedName>
        <fullName evidence="4">Ankyrin</fullName>
    </recommendedName>
</protein>
<evidence type="ECO:0000256" key="1">
    <source>
        <dbReference type="SAM" id="MobiDB-lite"/>
    </source>
</evidence>
<dbReference type="eggNOG" id="ENOG50309DT">
    <property type="taxonomic scope" value="Bacteria"/>
</dbReference>
<name>A0A066YPU8_9ACTN</name>
<reference evidence="2 3" key="1">
    <citation type="submission" date="2014-05" db="EMBL/GenBank/DDBJ databases">
        <title>Draft Genome Sequence of Kitasatospora cheerisanensis KCTC 2395.</title>
        <authorList>
            <person name="Nam D.H."/>
        </authorList>
    </citation>
    <scope>NUCLEOTIDE SEQUENCE [LARGE SCALE GENOMIC DNA]</scope>
    <source>
        <strain evidence="2 3">KCTC 2395</strain>
    </source>
</reference>
<dbReference type="RefSeq" id="WP_051653398.1">
    <property type="nucleotide sequence ID" value="NZ_KK853997.1"/>
</dbReference>
<feature type="compositionally biased region" description="Low complexity" evidence="1">
    <location>
        <begin position="170"/>
        <end position="200"/>
    </location>
</feature>
<evidence type="ECO:0000313" key="2">
    <source>
        <dbReference type="EMBL" id="KDN83573.1"/>
    </source>
</evidence>
<accession>A0A066YPU8</accession>
<feature type="compositionally biased region" description="Basic and acidic residues" evidence="1">
    <location>
        <begin position="1"/>
        <end position="25"/>
    </location>
</feature>
<organism evidence="2 3">
    <name type="scientific">Kitasatospora cheerisanensis KCTC 2395</name>
    <dbReference type="NCBI Taxonomy" id="1348663"/>
    <lineage>
        <taxon>Bacteria</taxon>
        <taxon>Bacillati</taxon>
        <taxon>Actinomycetota</taxon>
        <taxon>Actinomycetes</taxon>
        <taxon>Kitasatosporales</taxon>
        <taxon>Streptomycetaceae</taxon>
        <taxon>Kitasatospora</taxon>
    </lineage>
</organism>
<feature type="region of interest" description="Disordered" evidence="1">
    <location>
        <begin position="1"/>
        <end position="27"/>
    </location>
</feature>
<gene>
    <name evidence="2" type="ORF">KCH_50550</name>
</gene>
<dbReference type="HOGENOM" id="CLU_1364710_0_0_11"/>
<dbReference type="Pfam" id="PF08843">
    <property type="entry name" value="AbiEii"/>
    <property type="match status" value="1"/>
</dbReference>
<dbReference type="PATRIC" id="fig|1348663.4.peg.4890"/>
<feature type="region of interest" description="Disordered" evidence="1">
    <location>
        <begin position="161"/>
        <end position="200"/>
    </location>
</feature>
<comment type="caution">
    <text evidence="2">The sequence shown here is derived from an EMBL/GenBank/DDBJ whole genome shotgun (WGS) entry which is preliminary data.</text>
</comment>
<keyword evidence="3" id="KW-1185">Reference proteome</keyword>
<dbReference type="AlphaFoldDB" id="A0A066YPU8"/>